<sequence>MATFRSSTSQAKHAVQKKRAIGKSSHAKAGGDGKIHSLGTERTYLESLKKVAEYITQNRLDYAGRGLSGLTSEIAESYLEHRSQDVGQKQLDKDRQAMQILLGVKLPIVKSELEQAQHSRAYTFQQIELIVSAQSQKHSLSTQIAANAGLRAHELLTLMPVNLMRKLSDRKWTDDRFLGRNDVERYTVKGKGGLVREVAISHDLSKRLELLRLPVPQQFKDRDIYYSQFYDIGGGKQWSDSFTKAADRELGWTTGGHGVRHTYAQSRMMTLLSAGINYDLALAIVSQEMGHFRPDITEVYLR</sequence>
<dbReference type="Gene3D" id="1.10.443.10">
    <property type="entry name" value="Intergrase catalytic core"/>
    <property type="match status" value="1"/>
</dbReference>
<keyword evidence="1" id="KW-0233">DNA recombination</keyword>
<feature type="region of interest" description="Disordered" evidence="2">
    <location>
        <begin position="1"/>
        <end position="36"/>
    </location>
</feature>
<dbReference type="EMBL" id="CP002159">
    <property type="protein sequence ID" value="ADL54717.1"/>
    <property type="molecule type" value="Genomic_DNA"/>
</dbReference>
<dbReference type="InterPro" id="IPR013762">
    <property type="entry name" value="Integrase-like_cat_sf"/>
</dbReference>
<dbReference type="GO" id="GO:0003677">
    <property type="term" value="F:DNA binding"/>
    <property type="evidence" value="ECO:0007669"/>
    <property type="project" value="InterPro"/>
</dbReference>
<dbReference type="OrthoDB" id="5394387at2"/>
<evidence type="ECO:0000256" key="1">
    <source>
        <dbReference type="ARBA" id="ARBA00023172"/>
    </source>
</evidence>
<evidence type="ECO:0000256" key="2">
    <source>
        <dbReference type="SAM" id="MobiDB-lite"/>
    </source>
</evidence>
<accession>D9SD28</accession>
<dbReference type="Proteomes" id="UP000001235">
    <property type="component" value="Chromosome"/>
</dbReference>
<evidence type="ECO:0000313" key="3">
    <source>
        <dbReference type="EMBL" id="ADL54717.1"/>
    </source>
</evidence>
<evidence type="ECO:0000313" key="4">
    <source>
        <dbReference type="Proteomes" id="UP000001235"/>
    </source>
</evidence>
<dbReference type="KEGG" id="gca:Galf_0676"/>
<dbReference type="AlphaFoldDB" id="D9SD28"/>
<reference evidence="3 4" key="1">
    <citation type="submission" date="2010-08" db="EMBL/GenBank/DDBJ databases">
        <title>Complete sequence of Gallionella capsiferriformans ES-2.</title>
        <authorList>
            <consortium name="US DOE Joint Genome Institute"/>
            <person name="Lucas S."/>
            <person name="Copeland A."/>
            <person name="Lapidus A."/>
            <person name="Cheng J.-F."/>
            <person name="Bruce D."/>
            <person name="Goodwin L."/>
            <person name="Pitluck S."/>
            <person name="Chertkov O."/>
            <person name="Davenport K.W."/>
            <person name="Detter J.C."/>
            <person name="Han C."/>
            <person name="Tapia R."/>
            <person name="Land M."/>
            <person name="Hauser L."/>
            <person name="Chang Y.-J."/>
            <person name="Jeffries C."/>
            <person name="Kyrpides N."/>
            <person name="Ivanova N."/>
            <person name="Mikhailova N."/>
            <person name="Shelobolina E.S."/>
            <person name="Picardal F."/>
            <person name="Roden E."/>
            <person name="Emerson D."/>
            <person name="Woyke T."/>
        </authorList>
    </citation>
    <scope>NUCLEOTIDE SEQUENCE [LARGE SCALE GENOMIC DNA]</scope>
    <source>
        <strain evidence="3 4">ES-2</strain>
    </source>
</reference>
<dbReference type="eggNOG" id="COG0582">
    <property type="taxonomic scope" value="Bacteria"/>
</dbReference>
<gene>
    <name evidence="3" type="ordered locus">Galf_0676</name>
</gene>
<keyword evidence="4" id="KW-1185">Reference proteome</keyword>
<proteinExistence type="predicted"/>
<dbReference type="SUPFAM" id="SSF56349">
    <property type="entry name" value="DNA breaking-rejoining enzymes"/>
    <property type="match status" value="1"/>
</dbReference>
<dbReference type="HOGENOM" id="CLU_060332_0_0_4"/>
<dbReference type="GO" id="GO:0015074">
    <property type="term" value="P:DNA integration"/>
    <property type="evidence" value="ECO:0007669"/>
    <property type="project" value="InterPro"/>
</dbReference>
<organism evidence="3 4">
    <name type="scientific">Gallionella capsiferriformans (strain ES-2)</name>
    <name type="common">Gallionella ferruginea capsiferriformans (strain ES-2)</name>
    <dbReference type="NCBI Taxonomy" id="395494"/>
    <lineage>
        <taxon>Bacteria</taxon>
        <taxon>Pseudomonadati</taxon>
        <taxon>Pseudomonadota</taxon>
        <taxon>Betaproteobacteria</taxon>
        <taxon>Nitrosomonadales</taxon>
        <taxon>Gallionellaceae</taxon>
        <taxon>Gallionella</taxon>
    </lineage>
</organism>
<feature type="compositionally biased region" description="Polar residues" evidence="2">
    <location>
        <begin position="1"/>
        <end position="11"/>
    </location>
</feature>
<protein>
    <submittedName>
        <fullName evidence="3">Phage integrase family protein</fullName>
    </submittedName>
</protein>
<name>D9SD28_GALCS</name>
<dbReference type="GO" id="GO:0006310">
    <property type="term" value="P:DNA recombination"/>
    <property type="evidence" value="ECO:0007669"/>
    <property type="project" value="UniProtKB-KW"/>
</dbReference>
<dbReference type="STRING" id="395494.Galf_0676"/>
<dbReference type="RefSeq" id="WP_013292658.1">
    <property type="nucleotide sequence ID" value="NC_014394.1"/>
</dbReference>
<dbReference type="InterPro" id="IPR011010">
    <property type="entry name" value="DNA_brk_join_enz"/>
</dbReference>